<reference evidence="2" key="1">
    <citation type="submission" date="2022-01" db="EMBL/GenBank/DDBJ databases">
        <title>Genome Sequence Resource for Two Populations of Ditylenchus destructor, the Migratory Endoparasitic Phytonematode.</title>
        <authorList>
            <person name="Zhang H."/>
            <person name="Lin R."/>
            <person name="Xie B."/>
        </authorList>
    </citation>
    <scope>NUCLEOTIDE SEQUENCE</scope>
    <source>
        <strain evidence="2">BazhouSP</strain>
    </source>
</reference>
<feature type="region of interest" description="Disordered" evidence="1">
    <location>
        <begin position="60"/>
        <end position="82"/>
    </location>
</feature>
<comment type="caution">
    <text evidence="2">The sequence shown here is derived from an EMBL/GenBank/DDBJ whole genome shotgun (WGS) entry which is preliminary data.</text>
</comment>
<organism evidence="2 3">
    <name type="scientific">Ditylenchus destructor</name>
    <dbReference type="NCBI Taxonomy" id="166010"/>
    <lineage>
        <taxon>Eukaryota</taxon>
        <taxon>Metazoa</taxon>
        <taxon>Ecdysozoa</taxon>
        <taxon>Nematoda</taxon>
        <taxon>Chromadorea</taxon>
        <taxon>Rhabditida</taxon>
        <taxon>Tylenchina</taxon>
        <taxon>Tylenchomorpha</taxon>
        <taxon>Sphaerularioidea</taxon>
        <taxon>Anguinidae</taxon>
        <taxon>Anguininae</taxon>
        <taxon>Ditylenchus</taxon>
    </lineage>
</organism>
<evidence type="ECO:0000313" key="2">
    <source>
        <dbReference type="EMBL" id="KAI1726564.1"/>
    </source>
</evidence>
<protein>
    <submittedName>
        <fullName evidence="2">Uncharacterized protein</fullName>
    </submittedName>
</protein>
<name>A0AAD4NCT0_9BILA</name>
<dbReference type="EMBL" id="JAKKPZ010000002">
    <property type="protein sequence ID" value="KAI1726564.1"/>
    <property type="molecule type" value="Genomic_DNA"/>
</dbReference>
<gene>
    <name evidence="2" type="ORF">DdX_03286</name>
</gene>
<keyword evidence="3" id="KW-1185">Reference proteome</keyword>
<proteinExistence type="predicted"/>
<sequence length="82" mass="9066">MNTPRKWRNTSCFDSFIPGSGLLIISSAYKAKGTLRNRKELGRPKNKIFSLLVSQQVKRPKAVASKSTEKTKSGKGEVEGLL</sequence>
<evidence type="ECO:0000313" key="3">
    <source>
        <dbReference type="Proteomes" id="UP001201812"/>
    </source>
</evidence>
<feature type="compositionally biased region" description="Basic and acidic residues" evidence="1">
    <location>
        <begin position="67"/>
        <end position="82"/>
    </location>
</feature>
<dbReference type="AlphaFoldDB" id="A0AAD4NCT0"/>
<evidence type="ECO:0000256" key="1">
    <source>
        <dbReference type="SAM" id="MobiDB-lite"/>
    </source>
</evidence>
<dbReference type="Proteomes" id="UP001201812">
    <property type="component" value="Unassembled WGS sequence"/>
</dbReference>
<accession>A0AAD4NCT0</accession>